<name>A0ABY4FA57_9BACT</name>
<evidence type="ECO:0000313" key="2">
    <source>
        <dbReference type="EMBL" id="UOQ53556.1"/>
    </source>
</evidence>
<keyword evidence="3" id="KW-1185">Reference proteome</keyword>
<dbReference type="Pfam" id="PF13568">
    <property type="entry name" value="OMP_b-brl_2"/>
    <property type="match status" value="1"/>
</dbReference>
<dbReference type="EMBL" id="CP095049">
    <property type="protein sequence ID" value="UOQ53556.1"/>
    <property type="molecule type" value="Genomic_DNA"/>
</dbReference>
<evidence type="ECO:0000259" key="1">
    <source>
        <dbReference type="Pfam" id="PF13568"/>
    </source>
</evidence>
<protein>
    <submittedName>
        <fullName evidence="2">Outer membrane beta-barrel protein</fullName>
    </submittedName>
</protein>
<gene>
    <name evidence="2" type="ORF">MUN80_02075</name>
</gene>
<feature type="domain" description="Outer membrane protein beta-barrel" evidence="1">
    <location>
        <begin position="206"/>
        <end position="373"/>
    </location>
</feature>
<reference evidence="2 3" key="1">
    <citation type="submission" date="2022-04" db="EMBL/GenBank/DDBJ databases">
        <title>Hymenobacter sp. isolated from the air.</title>
        <authorList>
            <person name="Won M."/>
            <person name="Lee C.-M."/>
            <person name="Woen H.-Y."/>
            <person name="Kwon S.-W."/>
        </authorList>
    </citation>
    <scope>NUCLEOTIDE SEQUENCE [LARGE SCALE GENOMIC DNA]</scope>
    <source>
        <strain evidence="3">5116 S-27</strain>
    </source>
</reference>
<organism evidence="2 3">
    <name type="scientific">Hymenobacter cellulosivorans</name>
    <dbReference type="NCBI Taxonomy" id="2932249"/>
    <lineage>
        <taxon>Bacteria</taxon>
        <taxon>Pseudomonadati</taxon>
        <taxon>Bacteroidota</taxon>
        <taxon>Cytophagia</taxon>
        <taxon>Cytophagales</taxon>
        <taxon>Hymenobacteraceae</taxon>
        <taxon>Hymenobacter</taxon>
    </lineage>
</organism>
<dbReference type="RefSeq" id="WP_244718977.1">
    <property type="nucleotide sequence ID" value="NZ_CP095049.1"/>
</dbReference>
<proteinExistence type="predicted"/>
<sequence>MVALLLSSSVTFAQTSFRPGYIVPLAGDTVRGTVQYQSGQGNGLRCRFQIAADQTVAEYQPEQLRGYGFTKGQDYQSQQLAGPAGRRVFVQAVVLGKASLYRFINEQDKDCYYVGTDAKAPLEALIQKDTLQANSNKDVYAKTLVRTYPFRNVLWKVMADCPSVQTTVARMELAENSLVRVFSAYNACMGGATNQYVAKKQVATVHFVVLGGASQSSMTYLDKGANGLQSAMRATGGIGLEILPTRFNPHFSVQLQALYGEHNSSQQFKNRGDGIYPNEKVRREVFVDMKTIRVPLMLRYSLLTKGIRPYVQVGGLAALNVRGAVLEAVSGGAANTDQANLTALPLYSVGMVGGAGVTLQVGPSKLLLEARFDRLVNTLDKLSNHHSFSLLAGYTFGR</sequence>
<accession>A0ABY4FA57</accession>
<evidence type="ECO:0000313" key="3">
    <source>
        <dbReference type="Proteomes" id="UP000831785"/>
    </source>
</evidence>
<dbReference type="InterPro" id="IPR025665">
    <property type="entry name" value="Beta-barrel_OMP_2"/>
</dbReference>
<dbReference type="Proteomes" id="UP000831785">
    <property type="component" value="Chromosome"/>
</dbReference>